<keyword evidence="10" id="KW-1185">Reference proteome</keyword>
<evidence type="ECO:0000256" key="2">
    <source>
        <dbReference type="ARBA" id="ARBA00022475"/>
    </source>
</evidence>
<evidence type="ECO:0000313" key="9">
    <source>
        <dbReference type="EMBL" id="SFJ53974.1"/>
    </source>
</evidence>
<feature type="transmembrane region" description="Helical" evidence="7">
    <location>
        <begin position="285"/>
        <end position="310"/>
    </location>
</feature>
<keyword evidence="6 7" id="KW-0472">Membrane</keyword>
<comment type="caution">
    <text evidence="7">Lacks conserved residue(s) required for the propagation of feature annotation.</text>
</comment>
<dbReference type="OrthoDB" id="9790209at2"/>
<feature type="transmembrane region" description="Helical" evidence="7">
    <location>
        <begin position="322"/>
        <end position="352"/>
    </location>
</feature>
<keyword evidence="2" id="KW-1003">Cell membrane</keyword>
<dbReference type="InterPro" id="IPR010656">
    <property type="entry name" value="DctM"/>
</dbReference>
<dbReference type="InterPro" id="IPR004681">
    <property type="entry name" value="TRAP_DctM"/>
</dbReference>
<dbReference type="AlphaFoldDB" id="A0A1I3S5A3"/>
<evidence type="ECO:0000256" key="5">
    <source>
        <dbReference type="ARBA" id="ARBA00022989"/>
    </source>
</evidence>
<dbReference type="PANTHER" id="PTHR33362:SF5">
    <property type="entry name" value="C4-DICARBOXYLATE TRAP TRANSPORTER LARGE PERMEASE PROTEIN DCTM"/>
    <property type="match status" value="1"/>
</dbReference>
<feature type="transmembrane region" description="Helical" evidence="7">
    <location>
        <begin position="6"/>
        <end position="25"/>
    </location>
</feature>
<evidence type="ECO:0000256" key="6">
    <source>
        <dbReference type="ARBA" id="ARBA00023136"/>
    </source>
</evidence>
<proteinExistence type="inferred from homology"/>
<feature type="transmembrane region" description="Helical" evidence="7">
    <location>
        <begin position="177"/>
        <end position="198"/>
    </location>
</feature>
<protein>
    <recommendedName>
        <fullName evidence="7">TRAP transporter large permease protein</fullName>
    </recommendedName>
</protein>
<accession>A0A1I3S5A3</accession>
<comment type="similarity">
    <text evidence="7">Belongs to the TRAP transporter large permease family.</text>
</comment>
<comment type="subcellular location">
    <subcellularLocation>
        <location evidence="1 7">Cell inner membrane</location>
        <topology evidence="1 7">Multi-pass membrane protein</topology>
    </subcellularLocation>
</comment>
<evidence type="ECO:0000313" key="10">
    <source>
        <dbReference type="Proteomes" id="UP000199630"/>
    </source>
</evidence>
<keyword evidence="7" id="KW-0813">Transport</keyword>
<dbReference type="NCBIfam" id="TIGR00786">
    <property type="entry name" value="dctM"/>
    <property type="match status" value="1"/>
</dbReference>
<dbReference type="GO" id="GO:0022857">
    <property type="term" value="F:transmembrane transporter activity"/>
    <property type="evidence" value="ECO:0007669"/>
    <property type="project" value="UniProtKB-UniRule"/>
</dbReference>
<dbReference type="PIRSF" id="PIRSF006066">
    <property type="entry name" value="HI0050"/>
    <property type="match status" value="1"/>
</dbReference>
<feature type="transmembrane region" description="Helical" evidence="7">
    <location>
        <begin position="100"/>
        <end position="125"/>
    </location>
</feature>
<feature type="domain" description="TRAP C4-dicarboxylate transport system permease DctM subunit" evidence="8">
    <location>
        <begin position="14"/>
        <end position="425"/>
    </location>
</feature>
<evidence type="ECO:0000256" key="7">
    <source>
        <dbReference type="RuleBase" id="RU369079"/>
    </source>
</evidence>
<feature type="transmembrane region" description="Helical" evidence="7">
    <location>
        <begin position="364"/>
        <end position="388"/>
    </location>
</feature>
<dbReference type="Proteomes" id="UP000199630">
    <property type="component" value="Unassembled WGS sequence"/>
</dbReference>
<keyword evidence="3 7" id="KW-0997">Cell inner membrane</keyword>
<dbReference type="STRING" id="588602.SAMN04487991_2341"/>
<gene>
    <name evidence="9" type="ORF">SAMN04487991_2341</name>
</gene>
<dbReference type="RefSeq" id="WP_090060874.1">
    <property type="nucleotide sequence ID" value="NZ_FORH01000004.1"/>
</dbReference>
<dbReference type="GO" id="GO:0005886">
    <property type="term" value="C:plasma membrane"/>
    <property type="evidence" value="ECO:0007669"/>
    <property type="project" value="UniProtKB-SubCell"/>
</dbReference>
<reference evidence="10" key="1">
    <citation type="submission" date="2016-10" db="EMBL/GenBank/DDBJ databases">
        <authorList>
            <person name="Varghese N."/>
            <person name="Submissions S."/>
        </authorList>
    </citation>
    <scope>NUCLEOTIDE SEQUENCE [LARGE SCALE GENOMIC DNA]</scope>
    <source>
        <strain evidence="10">DSM 26471</strain>
    </source>
</reference>
<dbReference type="PANTHER" id="PTHR33362">
    <property type="entry name" value="SIALIC ACID TRAP TRANSPORTER PERMEASE PROTEIN SIAT-RELATED"/>
    <property type="match status" value="1"/>
</dbReference>
<keyword evidence="4 7" id="KW-0812">Transmembrane</keyword>
<feature type="transmembrane region" description="Helical" evidence="7">
    <location>
        <begin position="408"/>
        <end position="431"/>
    </location>
</feature>
<dbReference type="EMBL" id="FORH01000004">
    <property type="protein sequence ID" value="SFJ53974.1"/>
    <property type="molecule type" value="Genomic_DNA"/>
</dbReference>
<organism evidence="9 10">
    <name type="scientific">Celeribacter neptunius</name>
    <dbReference type="NCBI Taxonomy" id="588602"/>
    <lineage>
        <taxon>Bacteria</taxon>
        <taxon>Pseudomonadati</taxon>
        <taxon>Pseudomonadota</taxon>
        <taxon>Alphaproteobacteria</taxon>
        <taxon>Rhodobacterales</taxon>
        <taxon>Roseobacteraceae</taxon>
        <taxon>Celeribacter</taxon>
    </lineage>
</organism>
<keyword evidence="5 7" id="KW-1133">Transmembrane helix</keyword>
<evidence type="ECO:0000256" key="1">
    <source>
        <dbReference type="ARBA" id="ARBA00004429"/>
    </source>
</evidence>
<sequence>MSERELIGALSTALVLFLVAIRVPVGIAMGVVAFGGISVAISLKAGLGILTAVPFEMVGDWNLSAIPMFLLMGYVAASSDLTKNLFRSARITLGWMPGGLASATVISAALFASASGSSVATAAAFSRTAVPEMMRMNYHPGLATGSVAAAGTLGALIPPSVLMIVYGITMSESINSLFLAGLIPGLLSAVVFILYITIRVWLNPSLAPKATEEISKAERREAFRDVWPLPLIILCVIGGIFVGLFTPTEAGAVGAALTILLALVRRSLTRVSFADAIRRTATGTASIFIIVVGAALFQRMLGLTGIAGYFSDLVATQFQTQLGVILAISLLYLVMGCFLEPVSIMLLTLPVLTPVLQHFGIDPIWFAVIAVKLLEMGMVTPPMGLNIFVVKGALGDEVTLGQIFRGTFGFLLSDFVTLALIIGFPILSLWLPAVAN</sequence>
<comment type="subunit">
    <text evidence="7">The complex comprises the extracytoplasmic solute receptor protein and the two transmembrane proteins.</text>
</comment>
<evidence type="ECO:0000259" key="8">
    <source>
        <dbReference type="Pfam" id="PF06808"/>
    </source>
</evidence>
<evidence type="ECO:0000256" key="3">
    <source>
        <dbReference type="ARBA" id="ARBA00022519"/>
    </source>
</evidence>
<feature type="transmembrane region" description="Helical" evidence="7">
    <location>
        <begin position="231"/>
        <end position="264"/>
    </location>
</feature>
<comment type="function">
    <text evidence="7">Part of the tripartite ATP-independent periplasmic (TRAP) transport system.</text>
</comment>
<dbReference type="Pfam" id="PF06808">
    <property type="entry name" value="DctM"/>
    <property type="match status" value="1"/>
</dbReference>
<feature type="transmembrane region" description="Helical" evidence="7">
    <location>
        <begin position="145"/>
        <end position="165"/>
    </location>
</feature>
<name>A0A1I3S5A3_9RHOB</name>
<feature type="transmembrane region" description="Helical" evidence="7">
    <location>
        <begin position="61"/>
        <end position="79"/>
    </location>
</feature>
<evidence type="ECO:0000256" key="4">
    <source>
        <dbReference type="ARBA" id="ARBA00022692"/>
    </source>
</evidence>